<dbReference type="Proteomes" id="UP001249851">
    <property type="component" value="Unassembled WGS sequence"/>
</dbReference>
<dbReference type="EMBL" id="JARQWQ010000159">
    <property type="protein sequence ID" value="KAK2548005.1"/>
    <property type="molecule type" value="Genomic_DNA"/>
</dbReference>
<protein>
    <recommendedName>
        <fullName evidence="3">Protein ANTAGONIST OF LIKE HETEROCHROMATIN PROTEIN 1-like</fullName>
    </recommendedName>
</protein>
<sequence length="252" mass="29083">MLEIGSLSKDDVNDSENVFWKASRFEIVDEEYIEESKDKSEDENTNSTEYRKNGFKKWANVRNFQVNAEEYESDALSQTLSQFQIAEIAIVAVNFSRWRADAFYGFCFTRRAEKRAEDTPAFKEIMRMSPDQFKEILNATEPDICKQSTKMGGEPIVPVERRALTLRFLATGKSFRSLHFQFRISRPAISYIVTEVLVCEAIPKKLGPSYLKVPSSEQEWIQIAKQFKEKWNFPNCPGTIDGKHITLQPPPN</sequence>
<comment type="caution">
    <text evidence="1">The sequence shown here is derived from an EMBL/GenBank/DDBJ whole genome shotgun (WGS) entry which is preliminary data.</text>
</comment>
<name>A0AAD9PSQ9_ACRCE</name>
<organism evidence="1 2">
    <name type="scientific">Acropora cervicornis</name>
    <name type="common">Staghorn coral</name>
    <dbReference type="NCBI Taxonomy" id="6130"/>
    <lineage>
        <taxon>Eukaryota</taxon>
        <taxon>Metazoa</taxon>
        <taxon>Cnidaria</taxon>
        <taxon>Anthozoa</taxon>
        <taxon>Hexacorallia</taxon>
        <taxon>Scleractinia</taxon>
        <taxon>Astrocoeniina</taxon>
        <taxon>Acroporidae</taxon>
        <taxon>Acropora</taxon>
    </lineage>
</organism>
<evidence type="ECO:0000313" key="2">
    <source>
        <dbReference type="Proteomes" id="UP001249851"/>
    </source>
</evidence>
<keyword evidence="2" id="KW-1185">Reference proteome</keyword>
<accession>A0AAD9PSQ9</accession>
<evidence type="ECO:0008006" key="3">
    <source>
        <dbReference type="Google" id="ProtNLM"/>
    </source>
</evidence>
<reference evidence="1" key="2">
    <citation type="journal article" date="2023" name="Science">
        <title>Genomic signatures of disease resistance in endangered staghorn corals.</title>
        <authorList>
            <person name="Vollmer S.V."/>
            <person name="Selwyn J.D."/>
            <person name="Despard B.A."/>
            <person name="Roesel C.L."/>
        </authorList>
    </citation>
    <scope>NUCLEOTIDE SEQUENCE</scope>
    <source>
        <strain evidence="1">K2</strain>
    </source>
</reference>
<evidence type="ECO:0000313" key="1">
    <source>
        <dbReference type="EMBL" id="KAK2548005.1"/>
    </source>
</evidence>
<gene>
    <name evidence="1" type="ORF">P5673_031888</name>
</gene>
<reference evidence="1" key="1">
    <citation type="journal article" date="2023" name="G3 (Bethesda)">
        <title>Whole genome assembly and annotation of the endangered Caribbean coral Acropora cervicornis.</title>
        <authorList>
            <person name="Selwyn J.D."/>
            <person name="Vollmer S.V."/>
        </authorList>
    </citation>
    <scope>NUCLEOTIDE SEQUENCE</scope>
    <source>
        <strain evidence="1">K2</strain>
    </source>
</reference>
<proteinExistence type="predicted"/>
<dbReference type="AlphaFoldDB" id="A0AAD9PSQ9"/>